<keyword evidence="12" id="KW-1185">Reference proteome</keyword>
<dbReference type="AlphaFoldDB" id="A0A432XCQ2"/>
<evidence type="ECO:0000256" key="1">
    <source>
        <dbReference type="ARBA" id="ARBA00004772"/>
    </source>
</evidence>
<evidence type="ECO:0000256" key="5">
    <source>
        <dbReference type="ARBA" id="ARBA00023244"/>
    </source>
</evidence>
<evidence type="ECO:0000256" key="2">
    <source>
        <dbReference type="ARBA" id="ARBA00008133"/>
    </source>
</evidence>
<keyword evidence="5 9" id="KW-0627">Porphyrin biosynthesis</keyword>
<organism evidence="11 12">
    <name type="scientific">Pseudidiomarina aquimaris</name>
    <dbReference type="NCBI Taxonomy" id="641841"/>
    <lineage>
        <taxon>Bacteria</taxon>
        <taxon>Pseudomonadati</taxon>
        <taxon>Pseudomonadota</taxon>
        <taxon>Gammaproteobacteria</taxon>
        <taxon>Alteromonadales</taxon>
        <taxon>Idiomarinaceae</taxon>
        <taxon>Pseudidiomarina</taxon>
    </lineage>
</organism>
<dbReference type="InterPro" id="IPR039793">
    <property type="entry name" value="UROS/Hem4"/>
</dbReference>
<evidence type="ECO:0000256" key="8">
    <source>
        <dbReference type="ARBA" id="ARBA00048617"/>
    </source>
</evidence>
<dbReference type="Proteomes" id="UP000286678">
    <property type="component" value="Unassembled WGS sequence"/>
</dbReference>
<dbReference type="UniPathway" id="UPA00251">
    <property type="reaction ID" value="UER00320"/>
</dbReference>
<dbReference type="PANTHER" id="PTHR38042:SF1">
    <property type="entry name" value="UROPORPHYRINOGEN-III SYNTHASE, CHLOROPLASTIC"/>
    <property type="match status" value="1"/>
</dbReference>
<evidence type="ECO:0000256" key="3">
    <source>
        <dbReference type="ARBA" id="ARBA00013109"/>
    </source>
</evidence>
<evidence type="ECO:0000256" key="6">
    <source>
        <dbReference type="ARBA" id="ARBA00037589"/>
    </source>
</evidence>
<comment type="catalytic activity">
    <reaction evidence="8 9">
        <text>hydroxymethylbilane = uroporphyrinogen III + H2O</text>
        <dbReference type="Rhea" id="RHEA:18965"/>
        <dbReference type="ChEBI" id="CHEBI:15377"/>
        <dbReference type="ChEBI" id="CHEBI:57308"/>
        <dbReference type="ChEBI" id="CHEBI:57845"/>
        <dbReference type="EC" id="4.2.1.75"/>
    </reaction>
</comment>
<gene>
    <name evidence="11" type="ORF">CWE21_11805</name>
</gene>
<comment type="similarity">
    <text evidence="2 9">Belongs to the uroporphyrinogen-III synthase family.</text>
</comment>
<feature type="domain" description="Tetrapyrrole biosynthesis uroporphyrinogen III synthase" evidence="10">
    <location>
        <begin position="36"/>
        <end position="246"/>
    </location>
</feature>
<evidence type="ECO:0000256" key="9">
    <source>
        <dbReference type="RuleBase" id="RU366031"/>
    </source>
</evidence>
<keyword evidence="4 9" id="KW-0456">Lyase</keyword>
<evidence type="ECO:0000256" key="7">
    <source>
        <dbReference type="ARBA" id="ARBA00040167"/>
    </source>
</evidence>
<dbReference type="EMBL" id="PIPT01000009">
    <property type="protein sequence ID" value="RUO46432.1"/>
    <property type="molecule type" value="Genomic_DNA"/>
</dbReference>
<comment type="caution">
    <text evidence="11">The sequence shown here is derived from an EMBL/GenBank/DDBJ whole genome shotgun (WGS) entry which is preliminary data.</text>
</comment>
<protein>
    <recommendedName>
        <fullName evidence="7 9">Uroporphyrinogen-III synthase</fullName>
        <ecNumber evidence="3 9">4.2.1.75</ecNumber>
    </recommendedName>
</protein>
<evidence type="ECO:0000313" key="11">
    <source>
        <dbReference type="EMBL" id="RUO46432.1"/>
    </source>
</evidence>
<evidence type="ECO:0000256" key="4">
    <source>
        <dbReference type="ARBA" id="ARBA00023239"/>
    </source>
</evidence>
<dbReference type="OrthoDB" id="9787650at2"/>
<dbReference type="InterPro" id="IPR036108">
    <property type="entry name" value="4pyrrol_syn_uPrphyn_synt_sf"/>
</dbReference>
<dbReference type="Pfam" id="PF02602">
    <property type="entry name" value="HEM4"/>
    <property type="match status" value="1"/>
</dbReference>
<dbReference type="SUPFAM" id="SSF69618">
    <property type="entry name" value="HemD-like"/>
    <property type="match status" value="1"/>
</dbReference>
<sequence length="260" mass="28687">MKRILILRPEAQATELQQLVQEHALSHGVRVASESASMLEIKGYDDPSRSLADTLRAKWDGAMMVSVNAANYFAEQAHAWAPNLAMPRCRWFAVGPVSAAAIARVVARPVVCPWREHNSDALLALPELQQVSGQRWLIVRGRSGRELFADTLRARGAQVEYLEVYERVANPPTAAQMAKWQQNIDTIMVSSAEQLGAFLAAVPAASLDWLANCTWIVASHRLQQLLPSGIGKHVMIADSAASFAMVDAWQRAMQVEKDHL</sequence>
<accession>A0A432XCQ2</accession>
<evidence type="ECO:0000313" key="12">
    <source>
        <dbReference type="Proteomes" id="UP000286678"/>
    </source>
</evidence>
<dbReference type="InterPro" id="IPR003754">
    <property type="entry name" value="4pyrrol_synth_uPrphyn_synth"/>
</dbReference>
<comment type="pathway">
    <text evidence="1 9">Porphyrin-containing compound metabolism; protoporphyrin-IX biosynthesis; coproporphyrinogen-III from 5-aminolevulinate: step 3/4.</text>
</comment>
<dbReference type="CDD" id="cd06578">
    <property type="entry name" value="HemD"/>
    <property type="match status" value="1"/>
</dbReference>
<reference evidence="12" key="1">
    <citation type="journal article" date="2018" name="Front. Microbiol.">
        <title>Genome-Based Analysis Reveals the Taxonomy and Diversity of the Family Idiomarinaceae.</title>
        <authorList>
            <person name="Liu Y."/>
            <person name="Lai Q."/>
            <person name="Shao Z."/>
        </authorList>
    </citation>
    <scope>NUCLEOTIDE SEQUENCE [LARGE SCALE GENOMIC DNA]</scope>
    <source>
        <strain evidence="12">SW15</strain>
    </source>
</reference>
<dbReference type="GO" id="GO:0006780">
    <property type="term" value="P:uroporphyrinogen III biosynthetic process"/>
    <property type="evidence" value="ECO:0007669"/>
    <property type="project" value="UniProtKB-UniRule"/>
</dbReference>
<dbReference type="PANTHER" id="PTHR38042">
    <property type="entry name" value="UROPORPHYRINOGEN-III SYNTHASE, CHLOROPLASTIC"/>
    <property type="match status" value="1"/>
</dbReference>
<proteinExistence type="inferred from homology"/>
<dbReference type="EC" id="4.2.1.75" evidence="3 9"/>
<dbReference type="GO" id="GO:0006782">
    <property type="term" value="P:protoporphyrinogen IX biosynthetic process"/>
    <property type="evidence" value="ECO:0007669"/>
    <property type="project" value="UniProtKB-UniRule"/>
</dbReference>
<evidence type="ECO:0000259" key="10">
    <source>
        <dbReference type="Pfam" id="PF02602"/>
    </source>
</evidence>
<dbReference type="GO" id="GO:0004852">
    <property type="term" value="F:uroporphyrinogen-III synthase activity"/>
    <property type="evidence" value="ECO:0007669"/>
    <property type="project" value="UniProtKB-UniRule"/>
</dbReference>
<dbReference type="RefSeq" id="WP_126834650.1">
    <property type="nucleotide sequence ID" value="NZ_PIPT01000009.1"/>
</dbReference>
<name>A0A432XCQ2_9GAMM</name>
<dbReference type="Gene3D" id="3.40.50.10090">
    <property type="match status" value="2"/>
</dbReference>
<comment type="function">
    <text evidence="6 9">Catalyzes cyclization of the linear tetrapyrrole, hydroxymethylbilane, to the macrocyclic uroporphyrinogen III.</text>
</comment>